<feature type="compositionally biased region" description="Polar residues" evidence="1">
    <location>
        <begin position="490"/>
        <end position="499"/>
    </location>
</feature>
<evidence type="ECO:0000313" key="3">
    <source>
        <dbReference type="Proteomes" id="UP000481861"/>
    </source>
</evidence>
<feature type="compositionally biased region" description="Polar residues" evidence="1">
    <location>
        <begin position="284"/>
        <end position="294"/>
    </location>
</feature>
<gene>
    <name evidence="2" type="ORF">BDV95DRAFT_612167</name>
</gene>
<feature type="region of interest" description="Disordered" evidence="1">
    <location>
        <begin position="67"/>
        <end position="112"/>
    </location>
</feature>
<dbReference type="EMBL" id="JAADJZ010000030">
    <property type="protein sequence ID" value="KAF2865924.1"/>
    <property type="molecule type" value="Genomic_DNA"/>
</dbReference>
<sequence>MPGALSGSFSHANAQSVVDFESDLEDLASPLIEQDDPFQGDQSMGYGIDGESAQYLNVRSIKQSRRHFRRSVSDQILGTQTGNGNSSPDYIQPKTPIEGNIHNGLSGRPLRPLRRNSLRRSSSTPVVEVIRSRFHDPTIDSATLQHQLVMQTKHTGQRPVKPWRVRRARTTQGPFQWSTPQSKGPGFMWFPVDSKSESESFRTMQPKSKHAGTDLPLKTCLKPKSKSAATTPPSGSHQSDTGGVRKLRRVKTVDFEEDISRKLLSLPPLKVWTDEPKDLANKANKPTTRGQTKQARPPKTTKHQPSCPGPKTKSGIADPAVTRTDVHVVAIAPSWMPGDTPNEDAIDPVTPTMQIVESKNGCYEVIWDDVQPEEDDIGPGRRGSTASQALHKANSSPVRGLERVNSKLTDWAWGGEDSPKPFIPQIVVFPDDDGRTSRFDCAVEDDEDCMVLAPPNSQRTSANASRRPSRPGSARHSRSCSTDDAEPLSYASTRGSTPDSGIFAESQPDTIDNKRGRARPTIRKLSNLEEIDLRFQGHRNSVTLARSRIFNDGGVSPELFMHRDSVSMAKKRMHERNHATSFARPIHKTRSLEDLSCSASPVDGLANATEALKYGTATSIFQPKPNAAPRHIRIVE</sequence>
<organism evidence="2 3">
    <name type="scientific">Massariosphaeria phaeospora</name>
    <dbReference type="NCBI Taxonomy" id="100035"/>
    <lineage>
        <taxon>Eukaryota</taxon>
        <taxon>Fungi</taxon>
        <taxon>Dikarya</taxon>
        <taxon>Ascomycota</taxon>
        <taxon>Pezizomycotina</taxon>
        <taxon>Dothideomycetes</taxon>
        <taxon>Pleosporomycetidae</taxon>
        <taxon>Pleosporales</taxon>
        <taxon>Pleosporales incertae sedis</taxon>
        <taxon>Massariosphaeria</taxon>
    </lineage>
</organism>
<dbReference type="OrthoDB" id="3944862at2759"/>
<feature type="compositionally biased region" description="Basic residues" evidence="1">
    <location>
        <begin position="467"/>
        <end position="478"/>
    </location>
</feature>
<evidence type="ECO:0000313" key="2">
    <source>
        <dbReference type="EMBL" id="KAF2865924.1"/>
    </source>
</evidence>
<protein>
    <submittedName>
        <fullName evidence="2">Uncharacterized protein</fullName>
    </submittedName>
</protein>
<dbReference type="AlphaFoldDB" id="A0A7C8MCG6"/>
<name>A0A7C8MCG6_9PLEO</name>
<proteinExistence type="predicted"/>
<feature type="region of interest" description="Disordered" evidence="1">
    <location>
        <begin position="275"/>
        <end position="319"/>
    </location>
</feature>
<dbReference type="Proteomes" id="UP000481861">
    <property type="component" value="Unassembled WGS sequence"/>
</dbReference>
<feature type="region of interest" description="Disordered" evidence="1">
    <location>
        <begin position="452"/>
        <end position="517"/>
    </location>
</feature>
<feature type="region of interest" description="Disordered" evidence="1">
    <location>
        <begin position="198"/>
        <end position="245"/>
    </location>
</feature>
<evidence type="ECO:0000256" key="1">
    <source>
        <dbReference type="SAM" id="MobiDB-lite"/>
    </source>
</evidence>
<feature type="region of interest" description="Disordered" evidence="1">
    <location>
        <begin position="375"/>
        <end position="399"/>
    </location>
</feature>
<feature type="compositionally biased region" description="Polar residues" evidence="1">
    <location>
        <begin position="384"/>
        <end position="397"/>
    </location>
</feature>
<feature type="compositionally biased region" description="Polar residues" evidence="1">
    <location>
        <begin position="73"/>
        <end position="89"/>
    </location>
</feature>
<reference evidence="2 3" key="1">
    <citation type="submission" date="2020-01" db="EMBL/GenBank/DDBJ databases">
        <authorList>
            <consortium name="DOE Joint Genome Institute"/>
            <person name="Haridas S."/>
            <person name="Albert R."/>
            <person name="Binder M."/>
            <person name="Bloem J."/>
            <person name="Labutti K."/>
            <person name="Salamov A."/>
            <person name="Andreopoulos B."/>
            <person name="Baker S.E."/>
            <person name="Barry K."/>
            <person name="Bills G."/>
            <person name="Bluhm B.H."/>
            <person name="Cannon C."/>
            <person name="Castanera R."/>
            <person name="Culley D.E."/>
            <person name="Daum C."/>
            <person name="Ezra D."/>
            <person name="Gonzalez J.B."/>
            <person name="Henrissat B."/>
            <person name="Kuo A."/>
            <person name="Liang C."/>
            <person name="Lipzen A."/>
            <person name="Lutzoni F."/>
            <person name="Magnuson J."/>
            <person name="Mondo S."/>
            <person name="Nolan M."/>
            <person name="Ohm R."/>
            <person name="Pangilinan J."/>
            <person name="Park H.-J.H."/>
            <person name="Ramirez L."/>
            <person name="Alfaro M."/>
            <person name="Sun H."/>
            <person name="Tritt A."/>
            <person name="Yoshinaga Y."/>
            <person name="Zwiers L.-H.L."/>
            <person name="Turgeon B.G."/>
            <person name="Goodwin S.B."/>
            <person name="Spatafora J.W."/>
            <person name="Crous P.W."/>
            <person name="Grigoriev I.V."/>
        </authorList>
    </citation>
    <scope>NUCLEOTIDE SEQUENCE [LARGE SCALE GENOMIC DNA]</scope>
    <source>
        <strain evidence="2 3">CBS 611.86</strain>
    </source>
</reference>
<accession>A0A7C8MCG6</accession>
<keyword evidence="3" id="KW-1185">Reference proteome</keyword>
<comment type="caution">
    <text evidence="2">The sequence shown here is derived from an EMBL/GenBank/DDBJ whole genome shotgun (WGS) entry which is preliminary data.</text>
</comment>
<feature type="compositionally biased region" description="Polar residues" evidence="1">
    <location>
        <begin position="227"/>
        <end position="241"/>
    </location>
</feature>